<dbReference type="EMBL" id="FOZN01000001">
    <property type="protein sequence ID" value="SFR99109.1"/>
    <property type="molecule type" value="Genomic_DNA"/>
</dbReference>
<comment type="caution">
    <text evidence="1">The sequence shown here is derived from an EMBL/GenBank/DDBJ whole genome shotgun (WGS) entry which is preliminary data.</text>
</comment>
<reference evidence="1 2" key="1">
    <citation type="submission" date="2016-10" db="EMBL/GenBank/DDBJ databases">
        <authorList>
            <person name="Varghese N."/>
            <person name="Submissions S."/>
        </authorList>
    </citation>
    <scope>NUCLEOTIDE SEQUENCE [LARGE SCALE GENOMIC DNA]</scope>
    <source>
        <strain evidence="1 2">IAM 15147</strain>
    </source>
</reference>
<protein>
    <submittedName>
        <fullName evidence="1">Uncharacterized protein</fullName>
    </submittedName>
</protein>
<sequence length="101" mass="10666">MEAAGHPLRVSDDTGTVIDYSLPESAITSGVESTCYTPFQPIDIAWQIQNAYSSAASVQVRECLESAGIQPAGTVEDEHAQLVDAGLDEACFANPPEVVDP</sequence>
<gene>
    <name evidence="1" type="ORF">SAMN04487783_0312</name>
</gene>
<dbReference type="AlphaFoldDB" id="A0AA94HKA7"/>
<dbReference type="Proteomes" id="UP000198506">
    <property type="component" value="Unassembled WGS sequence"/>
</dbReference>
<evidence type="ECO:0000313" key="2">
    <source>
        <dbReference type="Proteomes" id="UP000198506"/>
    </source>
</evidence>
<evidence type="ECO:0000313" key="1">
    <source>
        <dbReference type="EMBL" id="SFR99109.1"/>
    </source>
</evidence>
<proteinExistence type="predicted"/>
<name>A0AA94HKA7_9MICO</name>
<accession>A0AA94HKA7</accession>
<keyword evidence="2" id="KW-1185">Reference proteome</keyword>
<organism evidence="1 2">
    <name type="scientific">Agrococcus baldri</name>
    <dbReference type="NCBI Taxonomy" id="153730"/>
    <lineage>
        <taxon>Bacteria</taxon>
        <taxon>Bacillati</taxon>
        <taxon>Actinomycetota</taxon>
        <taxon>Actinomycetes</taxon>
        <taxon>Micrococcales</taxon>
        <taxon>Microbacteriaceae</taxon>
        <taxon>Agrococcus</taxon>
    </lineage>
</organism>